<keyword evidence="4" id="KW-0378">Hydrolase</keyword>
<dbReference type="CDD" id="cd04056">
    <property type="entry name" value="Peptidases_S53"/>
    <property type="match status" value="1"/>
</dbReference>
<dbReference type="EMBL" id="AZFY01000034">
    <property type="protein sequence ID" value="KRM10142.1"/>
    <property type="molecule type" value="Genomic_DNA"/>
</dbReference>
<dbReference type="GO" id="GO:0008240">
    <property type="term" value="F:tripeptidyl-peptidase activity"/>
    <property type="evidence" value="ECO:0007669"/>
    <property type="project" value="TreeGrafter"/>
</dbReference>
<keyword evidence="3" id="KW-0479">Metal-binding</keyword>
<keyword evidence="2 10" id="KW-0645">Protease</keyword>
<dbReference type="InterPro" id="IPR030400">
    <property type="entry name" value="Sedolisin_dom"/>
</dbReference>
<evidence type="ECO:0000256" key="1">
    <source>
        <dbReference type="ARBA" id="ARBA00001913"/>
    </source>
</evidence>
<evidence type="ECO:0000259" key="9">
    <source>
        <dbReference type="PROSITE" id="PS51695"/>
    </source>
</evidence>
<proteinExistence type="predicted"/>
<dbReference type="SUPFAM" id="SSF52743">
    <property type="entry name" value="Subtilisin-like"/>
    <property type="match status" value="1"/>
</dbReference>
<dbReference type="Proteomes" id="UP000051966">
    <property type="component" value="Unassembled WGS sequence"/>
</dbReference>
<dbReference type="Pfam" id="PF09286">
    <property type="entry name" value="Pro-kuma_activ"/>
    <property type="match status" value="1"/>
</dbReference>
<dbReference type="InterPro" id="IPR036852">
    <property type="entry name" value="Peptidase_S8/S53_dom_sf"/>
</dbReference>
<dbReference type="InterPro" id="IPR015366">
    <property type="entry name" value="S53_propep"/>
</dbReference>
<dbReference type="GO" id="GO:0006508">
    <property type="term" value="P:proteolysis"/>
    <property type="evidence" value="ECO:0007669"/>
    <property type="project" value="UniProtKB-KW"/>
</dbReference>
<evidence type="ECO:0000256" key="5">
    <source>
        <dbReference type="ARBA" id="ARBA00022825"/>
    </source>
</evidence>
<keyword evidence="8" id="KW-0732">Signal</keyword>
<keyword evidence="6" id="KW-0106">Calcium</keyword>
<evidence type="ECO:0000256" key="4">
    <source>
        <dbReference type="ARBA" id="ARBA00022801"/>
    </source>
</evidence>
<sequence>MRKKILKKLILIVATSTVAITAGVIESSSASAKTKTTAVSASKQQLIDVVLKPRSQKKLDQFVYQSVDPTAKNYRKFVTSGQFADKFGQPTKNVQKFRHYLNRYHLKTVVYRGNLVMAVKGSTKNIQKAFKVKLVNVSKNKTTYQKTTKKPTIPKSFAKSILAVMGLSTYTTVSKSSLTYKPASLYTRAAVGLSQTEVAKRYSPAKFIGHYGVSKLYDNGSTGRSKTIGIISFANYHPSDAYRFWNGMGIDVKSNRLSTYRTNGYRGTWDGYNETTTDIEQAGAVAPDSNIRAYIGKPNITGMVNSLAAATGQNTVDVLSLSWGQSEAQLAYEIKQGVTPAKYNQIMNLLFEQAAAQGISVFAASGDNGAYDGISGGSTALSVDTPANSPFVTAVGGTTLPRTYNVNKQTVQINKERAWASEFLYPQYKNQQFNGFEDWVQTFFAGGGGGFSRYNAVPKYQSGFSGVGTYDATRLWSFKNGKAKLLDKPVAVSGKAKGRNVPDLSANADPNTGYAIFITPKKDSSATGEWEVSGGTSVVAPQMAAASILMSNNTSGRLGFWNPQIYRFAAQTNSPFTVLDSRTNNTNLYYTGQPGKLYNQATGLGTVDFNKLDKLFNS</sequence>
<feature type="signal peptide" evidence="8">
    <location>
        <begin position="1"/>
        <end position="21"/>
    </location>
</feature>
<evidence type="ECO:0000256" key="7">
    <source>
        <dbReference type="ARBA" id="ARBA00023145"/>
    </source>
</evidence>
<keyword evidence="7" id="KW-0865">Zymogen</keyword>
<evidence type="ECO:0000256" key="8">
    <source>
        <dbReference type="SAM" id="SignalP"/>
    </source>
</evidence>
<dbReference type="AlphaFoldDB" id="A0A0R1VWQ6"/>
<feature type="chain" id="PRO_5039122152" evidence="8">
    <location>
        <begin position="22"/>
        <end position="618"/>
    </location>
</feature>
<protein>
    <submittedName>
        <fullName evidence="10">Periplasmic aspartyl protease</fullName>
    </submittedName>
</protein>
<feature type="domain" description="Peptidase S53" evidence="9">
    <location>
        <begin position="201"/>
        <end position="618"/>
    </location>
</feature>
<name>A0A0R1VWQ6_9LACO</name>
<evidence type="ECO:0000313" key="11">
    <source>
        <dbReference type="Proteomes" id="UP000051966"/>
    </source>
</evidence>
<dbReference type="InterPro" id="IPR050819">
    <property type="entry name" value="Tripeptidyl-peptidase_I"/>
</dbReference>
<dbReference type="PATRIC" id="fig|1423743.5.peg.2389"/>
<dbReference type="GO" id="GO:0046872">
    <property type="term" value="F:metal ion binding"/>
    <property type="evidence" value="ECO:0007669"/>
    <property type="project" value="UniProtKB-KW"/>
</dbReference>
<dbReference type="Gene3D" id="3.40.50.200">
    <property type="entry name" value="Peptidase S8/S53 domain"/>
    <property type="match status" value="1"/>
</dbReference>
<evidence type="ECO:0000256" key="3">
    <source>
        <dbReference type="ARBA" id="ARBA00022723"/>
    </source>
</evidence>
<keyword evidence="5" id="KW-0720">Serine protease</keyword>
<dbReference type="PANTHER" id="PTHR14218">
    <property type="entry name" value="PROTEASE S8 TRIPEPTIDYL PEPTIDASE I CLN2"/>
    <property type="match status" value="1"/>
</dbReference>
<evidence type="ECO:0000313" key="10">
    <source>
        <dbReference type="EMBL" id="KRM10142.1"/>
    </source>
</evidence>
<dbReference type="CDD" id="cd11377">
    <property type="entry name" value="Pro-peptidase_S53"/>
    <property type="match status" value="1"/>
</dbReference>
<comment type="caution">
    <text evidence="10">The sequence shown here is derived from an EMBL/GenBank/DDBJ whole genome shotgun (WGS) entry which is preliminary data.</text>
</comment>
<dbReference type="SUPFAM" id="SSF54897">
    <property type="entry name" value="Protease propeptides/inhibitors"/>
    <property type="match status" value="1"/>
</dbReference>
<dbReference type="RefSeq" id="WP_056983656.1">
    <property type="nucleotide sequence ID" value="NZ_AZFY01000034.1"/>
</dbReference>
<gene>
    <name evidence="10" type="ORF">FD41_GL002328</name>
</gene>
<organism evidence="10 11">
    <name type="scientific">Lentilactobacillus farraginis DSM 18382 = JCM 14108</name>
    <dbReference type="NCBI Taxonomy" id="1423743"/>
    <lineage>
        <taxon>Bacteria</taxon>
        <taxon>Bacillati</taxon>
        <taxon>Bacillota</taxon>
        <taxon>Bacilli</taxon>
        <taxon>Lactobacillales</taxon>
        <taxon>Lactobacillaceae</taxon>
        <taxon>Lentilactobacillus</taxon>
    </lineage>
</organism>
<comment type="cofactor">
    <cofactor evidence="1">
        <name>Ca(2+)</name>
        <dbReference type="ChEBI" id="CHEBI:29108"/>
    </cofactor>
</comment>
<dbReference type="OrthoDB" id="9002785at2"/>
<dbReference type="SMART" id="SM00944">
    <property type="entry name" value="Pro-kuma_activ"/>
    <property type="match status" value="1"/>
</dbReference>
<accession>A0A0R1VWQ6</accession>
<dbReference type="PROSITE" id="PS51695">
    <property type="entry name" value="SEDOLISIN"/>
    <property type="match status" value="1"/>
</dbReference>
<reference evidence="10 11" key="1">
    <citation type="journal article" date="2015" name="Genome Announc.">
        <title>Expanding the biotechnology potential of lactobacilli through comparative genomics of 213 strains and associated genera.</title>
        <authorList>
            <person name="Sun Z."/>
            <person name="Harris H.M."/>
            <person name="McCann A."/>
            <person name="Guo C."/>
            <person name="Argimon S."/>
            <person name="Zhang W."/>
            <person name="Yang X."/>
            <person name="Jeffery I.B."/>
            <person name="Cooney J.C."/>
            <person name="Kagawa T.F."/>
            <person name="Liu W."/>
            <person name="Song Y."/>
            <person name="Salvetti E."/>
            <person name="Wrobel A."/>
            <person name="Rasinkangas P."/>
            <person name="Parkhill J."/>
            <person name="Rea M.C."/>
            <person name="O'Sullivan O."/>
            <person name="Ritari J."/>
            <person name="Douillard F.P."/>
            <person name="Paul Ross R."/>
            <person name="Yang R."/>
            <person name="Briner A.E."/>
            <person name="Felis G.E."/>
            <person name="de Vos W.M."/>
            <person name="Barrangou R."/>
            <person name="Klaenhammer T.R."/>
            <person name="Caufield P.W."/>
            <person name="Cui Y."/>
            <person name="Zhang H."/>
            <person name="O'Toole P.W."/>
        </authorList>
    </citation>
    <scope>NUCLEOTIDE SEQUENCE [LARGE SCALE GENOMIC DNA]</scope>
    <source>
        <strain evidence="10 11">DSM 18382</strain>
    </source>
</reference>
<evidence type="ECO:0000256" key="6">
    <source>
        <dbReference type="ARBA" id="ARBA00022837"/>
    </source>
</evidence>
<dbReference type="GO" id="GO:0004252">
    <property type="term" value="F:serine-type endopeptidase activity"/>
    <property type="evidence" value="ECO:0007669"/>
    <property type="project" value="InterPro"/>
</dbReference>
<keyword evidence="11" id="KW-1185">Reference proteome</keyword>
<dbReference type="PANTHER" id="PTHR14218:SF15">
    <property type="entry name" value="TRIPEPTIDYL-PEPTIDASE 1"/>
    <property type="match status" value="1"/>
</dbReference>
<evidence type="ECO:0000256" key="2">
    <source>
        <dbReference type="ARBA" id="ARBA00022670"/>
    </source>
</evidence>